<dbReference type="InterPro" id="IPR002011">
    <property type="entry name" value="Tyr_kinase_rcpt_2_CS"/>
</dbReference>
<comment type="caution">
    <text evidence="21">The sequence shown here is derived from an EMBL/GenBank/DDBJ whole genome shotgun (WGS) entry which is preliminary data.</text>
</comment>
<dbReference type="EMBL" id="JBJJXI010000071">
    <property type="protein sequence ID" value="KAL3396401.1"/>
    <property type="molecule type" value="Genomic_DNA"/>
</dbReference>
<dbReference type="Gene3D" id="3.30.200.20">
    <property type="entry name" value="Phosphorylase Kinase, domain 1"/>
    <property type="match status" value="1"/>
</dbReference>
<keyword evidence="6 15" id="KW-0547">Nucleotide-binding</keyword>
<dbReference type="FunFam" id="1.10.510.10:FF:000341">
    <property type="entry name" value="Tyrosine-protein kinase receptor"/>
    <property type="match status" value="1"/>
</dbReference>
<feature type="region of interest" description="Disordered" evidence="17">
    <location>
        <begin position="2391"/>
        <end position="2428"/>
    </location>
</feature>
<evidence type="ECO:0000256" key="7">
    <source>
        <dbReference type="ARBA" id="ARBA00022777"/>
    </source>
</evidence>
<dbReference type="InterPro" id="IPR013783">
    <property type="entry name" value="Ig-like_fold"/>
</dbReference>
<dbReference type="PANTHER" id="PTHR24416">
    <property type="entry name" value="TYROSINE-PROTEIN KINASE RECEPTOR"/>
    <property type="match status" value="1"/>
</dbReference>
<evidence type="ECO:0000256" key="12">
    <source>
        <dbReference type="ARBA" id="ARBA00023170"/>
    </source>
</evidence>
<dbReference type="InterPro" id="IPR017441">
    <property type="entry name" value="Protein_kinase_ATP_BS"/>
</dbReference>
<feature type="domain" description="Fibronectin type-III" evidence="20">
    <location>
        <begin position="632"/>
        <end position="728"/>
    </location>
</feature>
<keyword evidence="13" id="KW-0325">Glycoprotein</keyword>
<organism evidence="21 22">
    <name type="scientific">Trichogramma kaykai</name>
    <dbReference type="NCBI Taxonomy" id="54128"/>
    <lineage>
        <taxon>Eukaryota</taxon>
        <taxon>Metazoa</taxon>
        <taxon>Ecdysozoa</taxon>
        <taxon>Arthropoda</taxon>
        <taxon>Hexapoda</taxon>
        <taxon>Insecta</taxon>
        <taxon>Pterygota</taxon>
        <taxon>Neoptera</taxon>
        <taxon>Endopterygota</taxon>
        <taxon>Hymenoptera</taxon>
        <taxon>Apocrita</taxon>
        <taxon>Proctotrupomorpha</taxon>
        <taxon>Chalcidoidea</taxon>
        <taxon>Trichogrammatidae</taxon>
        <taxon>Trichogramma</taxon>
    </lineage>
</organism>
<evidence type="ECO:0000256" key="11">
    <source>
        <dbReference type="ARBA" id="ARBA00023137"/>
    </source>
</evidence>
<evidence type="ECO:0000256" key="15">
    <source>
        <dbReference type="PROSITE-ProRule" id="PRU10141"/>
    </source>
</evidence>
<evidence type="ECO:0000256" key="8">
    <source>
        <dbReference type="ARBA" id="ARBA00022840"/>
    </source>
</evidence>
<sequence length="2580" mass="291481">MIIGDERNGAPWRKSPRRGRAAAASTSMLLLLLLMFCSVVQARYVPAAEDTLTAGGDNGGIASNACQSYCARNEPPSNLLDDKDDMDFDVDCDFRCRIDHCSNGCNLWERAIDSSCQEVCNATKQLVSTKELYCSVGCQNALSQHYQLIRDYIGVPPTPNLVEDSLTSNSLTLKWNNANLKQYDTKLLYFAQCKLEDVPEKKWKYCNNQNWLGNNQISLYNLQPYAKYRFRLAVYLKNAIDDDAAIFSRPSASILTAPSGPPSSAPRLVKALAVDHSRIYVHWRPGTYTSGPLYSYVLQLQQIRVEIPMSQDTYIFQNLDADSNYTISLKMKNENGEGPAASTFLKTLPEPETNPAEKPRLIISSENVVAVQTTDTMSATSLFASSYRIRDVALHMSSSFFYLSDSADNLHRVSFNGSNATRLNISDDLRPWLLSVDWLNRRLYVSGSKDDIAYWEIHSYDLDGTNERLVVSEMSNQPSSLQVDPVNGYLFWIAADGIYKVDLQNVQEQIVAKPEHIVQKSNLGAFIVDYAERRLLVAYQSENTIKHVSFDGKIVIDVRTDAQQPRFNNVTSLSSANGLFYWTNGEEIYSESFEPLKKKYTPHVLFNKVDESFVNLHTLSEESQPIPWPKSPPANVQVLVTADRAKITWTKPELASDQSEAAWQNWTYALFIEDDSNGEIIHIRDLDGHEESVDNLREHSLYTVRVATCSGSGDGPYSSKFKVQTLRKESDASILWLGNTSLARSDLIGQNVKTVLNFTDLDLTNDINVTDFHWYEDSLFMVTSQLKLIHYNFTSDQSISVENIASISNVAVEWITKKIYWFDPDKQLIMKSNFNGKLQEAVVQTGAVKKMIIDSLEAHLYWSTSRTIEVARLNGESRHRYRHDYNFNGLQVSGLTLDLENRFVYWIVGDGEKDFKLYRSFTADMLPTDRDFPPELVSTIQNVYGPSLSYISERFFFFSSPNTAMASDVSGKFKSALALETPWNASFSGLTLKTPIPPLDRQMSRLVVHPEAVNASSIRIEGNWRDFNVTWQAVNNTNYGRVFYEVSFADYINVATQPVISNRNSVSYANADRLLPYSLLEIAVRAYTYWDSAQRVSRVLRSPQSVPSQPTNPRTFVEIYRDPLAEQEDHIVTFRWDKPEFANGLLTGYIVQCWFLVEDIEVPICDSVSLPISQLEYQIHKLQANSTYYFQVCASSEVGSGPYTDPTSAATNDENPVPQLLIATVEDVKKIDLDQRTNITITQHIAVEVAHLATESKIYWINEMQELVTANVDGKNITKILTLNNPALSLTVDWISRNLFWVESNFDDSGISHIMKLDISIWEAGILQYSKILSRSRRIVNLDIAPLTGSLFWMELSSSDLGYVMQSDLYGGNIQSFFNHTEDCSCPFRPTIQPVFTIDNTDPQSPVMYWISAEGQLYIADIEGCTCDLVLDTSPDHPSAPFSLTTDINYIYWSSMVTGKIYYIDKTSTTENGLIREYPMRDARSIRAIGKSLQPYPDSDCLLPQASTSSVQMVSTSANSITLRLPEPSAYLGCMKYNLPATLYTIDVTECQPKLNNRTLDHECVNDQERIRFNTYLKIFEATDLKPFTEYRFKLTLTNYYGDQDFVHVDENGPGVILKTGPGTPSAPENLRVASLTPSLAQAQWDHSRQWNAEYVRYKLLWQSRSNESETGEAWARDGELSALIHPLAPAQQYLVHVRAYPENFTDDFGQSEVKLLRMHSEPNDLTLSGVHSDALNISWVPMNELLSSSMLEFTKTDEENWQTASNYVFDTNNRLIYILKDLLANEHYTFRLVLRYKNCPEDFVWPNDKRFTYQTLEDIPTEPGCPYLINLENSRYQVRWSPAKSLGSHIIEYFLEGTITNSGVISNNTEWNVYYNGTENYWDVPQKLQQKYSFRVRAKNDFGFSNWSQVSAVIDLTEIRRAFNIAQENMELILGISIPIVVIIFVGFSYCLCSCRKKSKDDKNKPSNKTKLNIELATLKEIPKGNFIENNALYVAAVESETDESEMLPKIQREQISLAKFLGSGAFGEVFQGTVKNSENPEKCTPVAVKTLRKGASSQEKNEFLQEAKLMSHFQHKHVLQLIGVCLDSDSPLLLLELMEGGDLLSYLRSSRSLKPTDASALRLQDLLSMCEDVARGCRYLEELHFVHRDLACRNCLVSARDRDNRVVKIGDFGLARDIYKNDYYRKEGEGLLPVRWMAPESLVDGVFTSQSDVWAFGVIMWEITSLGQQPYQARTNLEVLHHVRAGGRLPKPLNCPPRLHQLMLRCWSLAETRPSFRTILDQIIMLRNSTEDGTLSPVNTGQFLGNAYKYSKGDLSRQSFQSDFDESKPAIRPKNSLIMDDDMDSSESRDPRAQYEVPKSIPVVIGNIAMDKSRYLELCNSEIGAAEVSTDKGSASSINGSTSTLLHEEDAADDKRDSCSSSSASLDRTNKKIETTYLLDKRSSTASLGDHNIKPSSSYAKLVVNRESVSSLSDYRRIKKKALDDWERLNAESNNSIAISPSVSYSSVTFLPTTTSGAENSENKFNGDKVQRSRSNLSKANIPLMINSGLLNVLNLSPELSDEDVNYANIPSDPVTDL</sequence>
<evidence type="ECO:0000256" key="17">
    <source>
        <dbReference type="SAM" id="MobiDB-lite"/>
    </source>
</evidence>
<dbReference type="PROSITE" id="PS00109">
    <property type="entry name" value="PROTEIN_KINASE_TYR"/>
    <property type="match status" value="1"/>
</dbReference>
<dbReference type="PROSITE" id="PS50853">
    <property type="entry name" value="FN3"/>
    <property type="match status" value="6"/>
</dbReference>
<gene>
    <name evidence="21" type="ORF">TKK_009577</name>
</gene>
<feature type="compositionally biased region" description="Basic and acidic residues" evidence="17">
    <location>
        <begin position="2408"/>
        <end position="2420"/>
    </location>
</feature>
<dbReference type="SMART" id="SM00219">
    <property type="entry name" value="TyrKc"/>
    <property type="match status" value="1"/>
</dbReference>
<comment type="catalytic activity">
    <reaction evidence="14 16">
        <text>L-tyrosyl-[protein] + ATP = O-phospho-L-tyrosyl-[protein] + ADP + H(+)</text>
        <dbReference type="Rhea" id="RHEA:10596"/>
        <dbReference type="Rhea" id="RHEA-COMP:10136"/>
        <dbReference type="Rhea" id="RHEA-COMP:20101"/>
        <dbReference type="ChEBI" id="CHEBI:15378"/>
        <dbReference type="ChEBI" id="CHEBI:30616"/>
        <dbReference type="ChEBI" id="CHEBI:46858"/>
        <dbReference type="ChEBI" id="CHEBI:61978"/>
        <dbReference type="ChEBI" id="CHEBI:456216"/>
        <dbReference type="EC" id="2.7.10.1"/>
    </reaction>
</comment>
<feature type="signal peptide" evidence="18">
    <location>
        <begin position="1"/>
        <end position="42"/>
    </location>
</feature>
<keyword evidence="2 16" id="KW-0597">Phosphoprotein</keyword>
<dbReference type="InterPro" id="IPR008266">
    <property type="entry name" value="Tyr_kinase_AS"/>
</dbReference>
<feature type="domain" description="Fibronectin type-III" evidence="20">
    <location>
        <begin position="265"/>
        <end position="351"/>
    </location>
</feature>
<feature type="region of interest" description="Disordered" evidence="17">
    <location>
        <begin position="2321"/>
        <end position="2357"/>
    </location>
</feature>
<evidence type="ECO:0000256" key="3">
    <source>
        <dbReference type="ARBA" id="ARBA00022679"/>
    </source>
</evidence>
<evidence type="ECO:0000313" key="22">
    <source>
        <dbReference type="Proteomes" id="UP001627154"/>
    </source>
</evidence>
<dbReference type="PROSITE" id="PS00107">
    <property type="entry name" value="PROTEIN_KINASE_ATP"/>
    <property type="match status" value="1"/>
</dbReference>
<feature type="binding site" evidence="15">
    <location>
        <position position="2051"/>
    </location>
    <ligand>
        <name>ATP</name>
        <dbReference type="ChEBI" id="CHEBI:30616"/>
    </ligand>
</feature>
<feature type="compositionally biased region" description="Polar residues" evidence="17">
    <location>
        <begin position="2393"/>
        <end position="2407"/>
    </location>
</feature>
<dbReference type="InterPro" id="IPR003961">
    <property type="entry name" value="FN3_dom"/>
</dbReference>
<dbReference type="PROSITE" id="PS50011">
    <property type="entry name" value="PROTEIN_KINASE_DOM"/>
    <property type="match status" value="1"/>
</dbReference>
<dbReference type="GO" id="GO:0004714">
    <property type="term" value="F:transmembrane receptor protein tyrosine kinase activity"/>
    <property type="evidence" value="ECO:0007669"/>
    <property type="project" value="UniProtKB-EC"/>
</dbReference>
<dbReference type="InterPro" id="IPR011042">
    <property type="entry name" value="6-blade_b-propeller_TolB-like"/>
</dbReference>
<dbReference type="InterPro" id="IPR020635">
    <property type="entry name" value="Tyr_kinase_cat_dom"/>
</dbReference>
<dbReference type="InterPro" id="IPR050122">
    <property type="entry name" value="RTK"/>
</dbReference>
<evidence type="ECO:0000256" key="14">
    <source>
        <dbReference type="ARBA" id="ARBA00051243"/>
    </source>
</evidence>
<feature type="domain" description="Protein kinase" evidence="19">
    <location>
        <begin position="2017"/>
        <end position="2287"/>
    </location>
</feature>
<feature type="domain" description="Fibronectin type-III" evidence="20">
    <location>
        <begin position="1823"/>
        <end position="1921"/>
    </location>
</feature>
<proteinExistence type="inferred from homology"/>
<evidence type="ECO:0000256" key="16">
    <source>
        <dbReference type="RuleBase" id="RU000312"/>
    </source>
</evidence>
<dbReference type="GO" id="GO:0005524">
    <property type="term" value="F:ATP binding"/>
    <property type="evidence" value="ECO:0007669"/>
    <property type="project" value="UniProtKB-UniRule"/>
</dbReference>
<dbReference type="Pfam" id="PF07714">
    <property type="entry name" value="PK_Tyr_Ser-Thr"/>
    <property type="match status" value="1"/>
</dbReference>
<dbReference type="PROSITE" id="PS00239">
    <property type="entry name" value="RECEPTOR_TYR_KIN_II"/>
    <property type="match status" value="1"/>
</dbReference>
<keyword evidence="7" id="KW-0418">Kinase</keyword>
<evidence type="ECO:0000256" key="2">
    <source>
        <dbReference type="ARBA" id="ARBA00022553"/>
    </source>
</evidence>
<dbReference type="PANTHER" id="PTHR24416:SF527">
    <property type="entry name" value="PROTO-ONCOGENE TYROSINE-PROTEIN KINASE ROS"/>
    <property type="match status" value="1"/>
</dbReference>
<evidence type="ECO:0000256" key="18">
    <source>
        <dbReference type="SAM" id="SignalP"/>
    </source>
</evidence>
<evidence type="ECO:0000256" key="10">
    <source>
        <dbReference type="ARBA" id="ARBA00023136"/>
    </source>
</evidence>
<dbReference type="InterPro" id="IPR036116">
    <property type="entry name" value="FN3_sf"/>
</dbReference>
<feature type="domain" description="Fibronectin type-III" evidence="20">
    <location>
        <begin position="156"/>
        <end position="259"/>
    </location>
</feature>
<keyword evidence="10" id="KW-0472">Membrane</keyword>
<evidence type="ECO:0000259" key="20">
    <source>
        <dbReference type="PROSITE" id="PS50853"/>
    </source>
</evidence>
<dbReference type="InterPro" id="IPR000719">
    <property type="entry name" value="Prot_kinase_dom"/>
</dbReference>
<keyword evidence="8 15" id="KW-0067">ATP-binding</keyword>
<name>A0ABD2WV60_9HYME</name>
<dbReference type="SMART" id="SM00135">
    <property type="entry name" value="LY"/>
    <property type="match status" value="7"/>
</dbReference>
<protein>
    <recommendedName>
        <fullName evidence="16">Tyrosine-protein kinase receptor</fullName>
        <ecNumber evidence="16">2.7.10.1</ecNumber>
    </recommendedName>
</protein>
<evidence type="ECO:0000256" key="5">
    <source>
        <dbReference type="ARBA" id="ARBA00022737"/>
    </source>
</evidence>
<dbReference type="SMART" id="SM00060">
    <property type="entry name" value="FN3"/>
    <property type="match status" value="9"/>
</dbReference>
<keyword evidence="22" id="KW-1185">Reference proteome</keyword>
<dbReference type="InterPro" id="IPR000033">
    <property type="entry name" value="LDLR_classB_rpt"/>
</dbReference>
<dbReference type="Gene3D" id="2.60.40.10">
    <property type="entry name" value="Immunoglobulins"/>
    <property type="match status" value="7"/>
</dbReference>
<dbReference type="Pfam" id="PF00041">
    <property type="entry name" value="fn3"/>
    <property type="match status" value="4"/>
</dbReference>
<feature type="domain" description="Fibronectin type-III" evidence="20">
    <location>
        <begin position="1627"/>
        <end position="1724"/>
    </location>
</feature>
<dbReference type="CDD" id="cd00063">
    <property type="entry name" value="FN3"/>
    <property type="match status" value="7"/>
</dbReference>
<keyword evidence="11" id="KW-0829">Tyrosine-protein kinase</keyword>
<dbReference type="SUPFAM" id="SSF63825">
    <property type="entry name" value="YWTD domain"/>
    <property type="match status" value="3"/>
</dbReference>
<comment type="subcellular location">
    <subcellularLocation>
        <location evidence="1">Membrane</location>
        <topology evidence="1">Single-pass membrane protein</topology>
    </subcellularLocation>
</comment>
<keyword evidence="3" id="KW-0808">Transferase</keyword>
<evidence type="ECO:0000313" key="21">
    <source>
        <dbReference type="EMBL" id="KAL3396401.1"/>
    </source>
</evidence>
<feature type="chain" id="PRO_5044845304" description="Tyrosine-protein kinase receptor" evidence="18">
    <location>
        <begin position="43"/>
        <end position="2580"/>
    </location>
</feature>
<dbReference type="Gene3D" id="1.10.510.10">
    <property type="entry name" value="Transferase(Phosphotransferase) domain 1"/>
    <property type="match status" value="1"/>
</dbReference>
<keyword evidence="4 16" id="KW-0812">Transmembrane</keyword>
<keyword evidence="18" id="KW-0732">Signal</keyword>
<dbReference type="GO" id="GO:0016020">
    <property type="term" value="C:membrane"/>
    <property type="evidence" value="ECO:0007669"/>
    <property type="project" value="UniProtKB-SubCell"/>
</dbReference>
<evidence type="ECO:0000256" key="9">
    <source>
        <dbReference type="ARBA" id="ARBA00022989"/>
    </source>
</evidence>
<dbReference type="InterPro" id="IPR001245">
    <property type="entry name" value="Ser-Thr/Tyr_kinase_cat_dom"/>
</dbReference>
<dbReference type="InterPro" id="IPR011009">
    <property type="entry name" value="Kinase-like_dom_sf"/>
</dbReference>
<evidence type="ECO:0000256" key="6">
    <source>
        <dbReference type="ARBA" id="ARBA00022741"/>
    </source>
</evidence>
<dbReference type="PRINTS" id="PR00109">
    <property type="entry name" value="TYRKINASE"/>
</dbReference>
<dbReference type="EC" id="2.7.10.1" evidence="16"/>
<keyword evidence="5" id="KW-0677">Repeat</keyword>
<evidence type="ECO:0000256" key="1">
    <source>
        <dbReference type="ARBA" id="ARBA00004167"/>
    </source>
</evidence>
<keyword evidence="12 16" id="KW-0675">Receptor</keyword>
<dbReference type="Proteomes" id="UP001627154">
    <property type="component" value="Unassembled WGS sequence"/>
</dbReference>
<keyword evidence="9" id="KW-1133">Transmembrane helix</keyword>
<dbReference type="SUPFAM" id="SSF56112">
    <property type="entry name" value="Protein kinase-like (PK-like)"/>
    <property type="match status" value="1"/>
</dbReference>
<evidence type="ECO:0000259" key="19">
    <source>
        <dbReference type="PROSITE" id="PS50011"/>
    </source>
</evidence>
<comment type="similarity">
    <text evidence="16">Belongs to the protein kinase superfamily. Tyr protein kinase family. Insulin receptor subfamily.</text>
</comment>
<evidence type="ECO:0000256" key="4">
    <source>
        <dbReference type="ARBA" id="ARBA00022692"/>
    </source>
</evidence>
<evidence type="ECO:0000256" key="13">
    <source>
        <dbReference type="ARBA" id="ARBA00023180"/>
    </source>
</evidence>
<dbReference type="Gene3D" id="2.120.10.30">
    <property type="entry name" value="TolB, C-terminal domain"/>
    <property type="match status" value="3"/>
</dbReference>
<reference evidence="21 22" key="1">
    <citation type="journal article" date="2024" name="bioRxiv">
        <title>A reference genome for Trichogramma kaykai: A tiny desert-dwelling parasitoid wasp with competing sex-ratio distorters.</title>
        <authorList>
            <person name="Culotta J."/>
            <person name="Lindsey A.R."/>
        </authorList>
    </citation>
    <scope>NUCLEOTIDE SEQUENCE [LARGE SCALE GENOMIC DNA]</scope>
    <source>
        <strain evidence="21 22">KSX58</strain>
    </source>
</reference>
<accession>A0ABD2WV60</accession>
<dbReference type="SUPFAM" id="SSF49265">
    <property type="entry name" value="Fibronectin type III"/>
    <property type="match status" value="5"/>
</dbReference>
<feature type="domain" description="Fibronectin type-III" evidence="20">
    <location>
        <begin position="1109"/>
        <end position="1214"/>
    </location>
</feature>